<feature type="compositionally biased region" description="Basic residues" evidence="1">
    <location>
        <begin position="131"/>
        <end position="145"/>
    </location>
</feature>
<reference evidence="3 4" key="1">
    <citation type="submission" date="2015-04" db="EMBL/GenBank/DDBJ databases">
        <title>Complete genome sequence of Schizopora paradoxa KUC8140, a cosmopolitan wood degrader in East Asia.</title>
        <authorList>
            <consortium name="DOE Joint Genome Institute"/>
            <person name="Min B."/>
            <person name="Park H."/>
            <person name="Jang Y."/>
            <person name="Kim J.-J."/>
            <person name="Kim K.H."/>
            <person name="Pangilinan J."/>
            <person name="Lipzen A."/>
            <person name="Riley R."/>
            <person name="Grigoriev I.V."/>
            <person name="Spatafora J.W."/>
            <person name="Choi I.-G."/>
        </authorList>
    </citation>
    <scope>NUCLEOTIDE SEQUENCE [LARGE SCALE GENOMIC DNA]</scope>
    <source>
        <strain evidence="3 4">KUC8140</strain>
    </source>
</reference>
<keyword evidence="2" id="KW-0812">Transmembrane</keyword>
<sequence length="145" mass="16232">MRTGGDDSIDNDLRQRTSGPGVQHQPPETSNEFASPRRAAREYGRRRSRCVSIAYAVVVLLALFFAYHLFLSPKEVPKVVHANRYSKDFKYRPAASPVITETLKDGRTRLRGAHFTVASTPSPKPKPTKPTTKRRKGKKGKKGRA</sequence>
<dbReference type="AlphaFoldDB" id="A0A0H2S0B2"/>
<feature type="compositionally biased region" description="Polar residues" evidence="1">
    <location>
        <begin position="16"/>
        <end position="33"/>
    </location>
</feature>
<feature type="region of interest" description="Disordered" evidence="1">
    <location>
        <begin position="111"/>
        <end position="145"/>
    </location>
</feature>
<dbReference type="OrthoDB" id="2538110at2759"/>
<evidence type="ECO:0008006" key="5">
    <source>
        <dbReference type="Google" id="ProtNLM"/>
    </source>
</evidence>
<name>A0A0H2S0B2_9AGAM</name>
<feature type="region of interest" description="Disordered" evidence="1">
    <location>
        <begin position="1"/>
        <end position="46"/>
    </location>
</feature>
<dbReference type="STRING" id="27342.A0A0H2S0B2"/>
<gene>
    <name evidence="3" type="ORF">SCHPADRAFT_994134</name>
</gene>
<keyword evidence="4" id="KW-1185">Reference proteome</keyword>
<evidence type="ECO:0000313" key="3">
    <source>
        <dbReference type="EMBL" id="KLO17800.1"/>
    </source>
</evidence>
<organism evidence="3 4">
    <name type="scientific">Schizopora paradoxa</name>
    <dbReference type="NCBI Taxonomy" id="27342"/>
    <lineage>
        <taxon>Eukaryota</taxon>
        <taxon>Fungi</taxon>
        <taxon>Dikarya</taxon>
        <taxon>Basidiomycota</taxon>
        <taxon>Agaricomycotina</taxon>
        <taxon>Agaricomycetes</taxon>
        <taxon>Hymenochaetales</taxon>
        <taxon>Schizoporaceae</taxon>
        <taxon>Schizopora</taxon>
    </lineage>
</organism>
<proteinExistence type="predicted"/>
<evidence type="ECO:0000256" key="2">
    <source>
        <dbReference type="SAM" id="Phobius"/>
    </source>
</evidence>
<protein>
    <recommendedName>
        <fullName evidence="5">Transmembrane protein</fullName>
    </recommendedName>
</protein>
<accession>A0A0H2S0B2</accession>
<feature type="transmembrane region" description="Helical" evidence="2">
    <location>
        <begin position="50"/>
        <end position="70"/>
    </location>
</feature>
<dbReference type="EMBL" id="KQ085901">
    <property type="protein sequence ID" value="KLO17800.1"/>
    <property type="molecule type" value="Genomic_DNA"/>
</dbReference>
<evidence type="ECO:0000256" key="1">
    <source>
        <dbReference type="SAM" id="MobiDB-lite"/>
    </source>
</evidence>
<dbReference type="Proteomes" id="UP000053477">
    <property type="component" value="Unassembled WGS sequence"/>
</dbReference>
<keyword evidence="2" id="KW-1133">Transmembrane helix</keyword>
<keyword evidence="2" id="KW-0472">Membrane</keyword>
<evidence type="ECO:0000313" key="4">
    <source>
        <dbReference type="Proteomes" id="UP000053477"/>
    </source>
</evidence>
<dbReference type="InParanoid" id="A0A0H2S0B2"/>